<dbReference type="OrthoDB" id="5231159at2759"/>
<comment type="caution">
    <text evidence="2">The sequence shown here is derived from an EMBL/GenBank/DDBJ whole genome shotgun (WGS) entry which is preliminary data.</text>
</comment>
<proteinExistence type="predicted"/>
<gene>
    <name evidence="2" type="ORF">CVT26_007467</name>
</gene>
<dbReference type="Gene3D" id="6.10.140.2220">
    <property type="match status" value="2"/>
</dbReference>
<dbReference type="InterPro" id="IPR058518">
    <property type="entry name" value="DUF8205"/>
</dbReference>
<dbReference type="EMBL" id="NHYE01005327">
    <property type="protein sequence ID" value="PPQ74623.1"/>
    <property type="molecule type" value="Genomic_DNA"/>
</dbReference>
<feature type="domain" description="DUF8205" evidence="1">
    <location>
        <begin position="478"/>
        <end position="718"/>
    </location>
</feature>
<organism evidence="2 3">
    <name type="scientific">Gymnopilus dilepis</name>
    <dbReference type="NCBI Taxonomy" id="231916"/>
    <lineage>
        <taxon>Eukaryota</taxon>
        <taxon>Fungi</taxon>
        <taxon>Dikarya</taxon>
        <taxon>Basidiomycota</taxon>
        <taxon>Agaricomycotina</taxon>
        <taxon>Agaricomycetes</taxon>
        <taxon>Agaricomycetidae</taxon>
        <taxon>Agaricales</taxon>
        <taxon>Agaricineae</taxon>
        <taxon>Hymenogastraceae</taxon>
        <taxon>Gymnopilus</taxon>
    </lineage>
</organism>
<dbReference type="Proteomes" id="UP000284706">
    <property type="component" value="Unassembled WGS sequence"/>
</dbReference>
<accession>A0A409W8D2</accession>
<feature type="domain" description="DUF8205" evidence="1">
    <location>
        <begin position="85"/>
        <end position="322"/>
    </location>
</feature>
<reference evidence="2 3" key="1">
    <citation type="journal article" date="2018" name="Evol. Lett.">
        <title>Horizontal gene cluster transfer increased hallucinogenic mushroom diversity.</title>
        <authorList>
            <person name="Reynolds H.T."/>
            <person name="Vijayakumar V."/>
            <person name="Gluck-Thaler E."/>
            <person name="Korotkin H.B."/>
            <person name="Matheny P.B."/>
            <person name="Slot J.C."/>
        </authorList>
    </citation>
    <scope>NUCLEOTIDE SEQUENCE [LARGE SCALE GENOMIC DNA]</scope>
    <source>
        <strain evidence="2 3">SRW20</strain>
    </source>
</reference>
<sequence length="726" mass="83332">MSTDHAIVIAEQNQVDRRCDRCMQTSPNVRACAQCKFSVYCSKKVSRVFMRGSRCFLNDYSFPFCQKDDWPQHKSSCRTMAESGHGLDHKLIAHLYQNPEFYHHLRLAVLLRLRSLGRNIPPDRPIIARVFFGIEPEDVQDFWSIRAGVDGGQRKRYPVGILQVLSVTIPKGIPPYMADQVPRLEQVRSSWGSDDPIALLELVFCSVSGPRVYVTERMLSIPLPYHLIADVERFSIPIISDDDDSEEYVQKPATWETCLEFMNMHIRVDIDNEYRLRRKMTQEDEELIICGMSDDYCDADPENVGEHAREAWKQKIKREDIYSVNQDFFGIGECHLTSHSAYLSSLTTQGNPVILIVFNFMTDDLSVSAAIENKSAQRTCYKCLQRSPDVRACARVRLESQLFNRPTNSFYLLKCKSVMYCSKKVLHHSFQTLTRNCQKDDWWVFISLTKQLLFCLSLYDAPLRRPQHKLQCDISAEMDLAWESKLLGHFYKDEGLCHYLGLAVLNKFRSLGRDLSPAKPLIARVFMGFEPTNIEDFIRLRTRSVVTDRGRLPIGMFQLLSISVPKKDHIPPRFRQNMAKFDNSRRILDEGGVSHIPLAFLEFVGCNIRQGQTAFSISIATLPLPYEGTPNDLDFVEIPVMSDDGEDLRKPASAEACLELVNMHIRLDKQNQYRLRRRMTAADVEMFSAAMSGAHSTSRLGEDAFNAWREKVAREDIYSTGQNVTH</sequence>
<name>A0A409W8D2_9AGAR</name>
<protein>
    <recommendedName>
        <fullName evidence="1">DUF8205 domain-containing protein</fullName>
    </recommendedName>
</protein>
<keyword evidence="3" id="KW-1185">Reference proteome</keyword>
<dbReference type="AlphaFoldDB" id="A0A409W8D2"/>
<evidence type="ECO:0000259" key="1">
    <source>
        <dbReference type="Pfam" id="PF26632"/>
    </source>
</evidence>
<dbReference type="InParanoid" id="A0A409W8D2"/>
<dbReference type="STRING" id="231916.A0A409W8D2"/>
<evidence type="ECO:0000313" key="3">
    <source>
        <dbReference type="Proteomes" id="UP000284706"/>
    </source>
</evidence>
<evidence type="ECO:0000313" key="2">
    <source>
        <dbReference type="EMBL" id="PPQ74623.1"/>
    </source>
</evidence>
<dbReference type="Pfam" id="PF26632">
    <property type="entry name" value="DUF8205"/>
    <property type="match status" value="2"/>
</dbReference>